<keyword evidence="2" id="KW-0472">Membrane</keyword>
<keyword evidence="2" id="KW-1133">Transmembrane helix</keyword>
<feature type="transmembrane region" description="Helical" evidence="2">
    <location>
        <begin position="160"/>
        <end position="181"/>
    </location>
</feature>
<organism evidence="3 4">
    <name type="scientific">Hyphococcus luteus</name>
    <dbReference type="NCBI Taxonomy" id="2058213"/>
    <lineage>
        <taxon>Bacteria</taxon>
        <taxon>Pseudomonadati</taxon>
        <taxon>Pseudomonadota</taxon>
        <taxon>Alphaproteobacteria</taxon>
        <taxon>Parvularculales</taxon>
        <taxon>Parvularculaceae</taxon>
        <taxon>Hyphococcus</taxon>
    </lineage>
</organism>
<sequence>MEIEVVQMSKKIKSFRDKIKTWAAKIFPERQIYHKSDSVVHLINMSTKTQAALVVITASAVVWIAYASVNVVFNEQILLTQKKEIMQLRHELADAKSKASEATCSEVFSSVSQNVTETVETPALILPLKWSYDLFVSAVDYVEPENNLTPSERLGVFAEFLKFLITGVAIGFSWAVGTFMLQGRVKKNEQ</sequence>
<gene>
    <name evidence="3" type="ORF">CW354_01870</name>
</gene>
<evidence type="ECO:0000313" key="4">
    <source>
        <dbReference type="Proteomes" id="UP000239504"/>
    </source>
</evidence>
<keyword evidence="2" id="KW-0812">Transmembrane</keyword>
<reference evidence="3 4" key="1">
    <citation type="submission" date="2017-12" db="EMBL/GenBank/DDBJ databases">
        <authorList>
            <person name="Hurst M.R.H."/>
        </authorList>
    </citation>
    <scope>NUCLEOTIDE SEQUENCE [LARGE SCALE GENOMIC DNA]</scope>
    <source>
        <strain evidence="3 4">SY-3-19</strain>
    </source>
</reference>
<comment type="caution">
    <text evidence="3">The sequence shown here is derived from an EMBL/GenBank/DDBJ whole genome shotgun (WGS) entry which is preliminary data.</text>
</comment>
<dbReference type="AlphaFoldDB" id="A0A2S7KAU1"/>
<protein>
    <submittedName>
        <fullName evidence="3">Uncharacterized protein</fullName>
    </submittedName>
</protein>
<evidence type="ECO:0000256" key="1">
    <source>
        <dbReference type="SAM" id="Coils"/>
    </source>
</evidence>
<evidence type="ECO:0000256" key="2">
    <source>
        <dbReference type="SAM" id="Phobius"/>
    </source>
</evidence>
<keyword evidence="4" id="KW-1185">Reference proteome</keyword>
<accession>A0A2S7KAU1</accession>
<evidence type="ECO:0000313" key="3">
    <source>
        <dbReference type="EMBL" id="PQA89636.1"/>
    </source>
</evidence>
<dbReference type="EMBL" id="PJCH01000001">
    <property type="protein sequence ID" value="PQA89636.1"/>
    <property type="molecule type" value="Genomic_DNA"/>
</dbReference>
<feature type="transmembrane region" description="Helical" evidence="2">
    <location>
        <begin position="51"/>
        <end position="73"/>
    </location>
</feature>
<feature type="coiled-coil region" evidence="1">
    <location>
        <begin position="78"/>
        <end position="105"/>
    </location>
</feature>
<keyword evidence="1" id="KW-0175">Coiled coil</keyword>
<dbReference type="Proteomes" id="UP000239504">
    <property type="component" value="Unassembled WGS sequence"/>
</dbReference>
<proteinExistence type="predicted"/>
<name>A0A2S7KAU1_9PROT</name>